<evidence type="ECO:0000313" key="3">
    <source>
        <dbReference type="Proteomes" id="UP000036045"/>
    </source>
</evidence>
<organism evidence="2 3">
    <name type="scientific">Niallia circulans</name>
    <name type="common">Bacillus circulans</name>
    <dbReference type="NCBI Taxonomy" id="1397"/>
    <lineage>
        <taxon>Bacteria</taxon>
        <taxon>Bacillati</taxon>
        <taxon>Bacillota</taxon>
        <taxon>Bacilli</taxon>
        <taxon>Bacillales</taxon>
        <taxon>Bacillaceae</taxon>
        <taxon>Niallia</taxon>
    </lineage>
</organism>
<dbReference type="PANTHER" id="PTHR43685">
    <property type="entry name" value="GLYCOSYLTRANSFERASE"/>
    <property type="match status" value="1"/>
</dbReference>
<dbReference type="InterPro" id="IPR029044">
    <property type="entry name" value="Nucleotide-diphossugar_trans"/>
</dbReference>
<feature type="domain" description="Glycosyltransferase 2-like" evidence="1">
    <location>
        <begin position="4"/>
        <end position="169"/>
    </location>
</feature>
<dbReference type="RefSeq" id="WP_047942587.1">
    <property type="nucleotide sequence ID" value="NZ_JBCLPU010000003.1"/>
</dbReference>
<dbReference type="Pfam" id="PF00535">
    <property type="entry name" value="Glycos_transf_2"/>
    <property type="match status" value="1"/>
</dbReference>
<dbReference type="CDD" id="cd00761">
    <property type="entry name" value="Glyco_tranf_GTA_type"/>
    <property type="match status" value="1"/>
</dbReference>
<dbReference type="PANTHER" id="PTHR43685:SF3">
    <property type="entry name" value="SLR2126 PROTEIN"/>
    <property type="match status" value="1"/>
</dbReference>
<dbReference type="SUPFAM" id="SSF53448">
    <property type="entry name" value="Nucleotide-diphospho-sugar transferases"/>
    <property type="match status" value="1"/>
</dbReference>
<dbReference type="InterPro" id="IPR050834">
    <property type="entry name" value="Glycosyltransf_2"/>
</dbReference>
<accession>A0A0J1LAP0</accession>
<dbReference type="GO" id="GO:0016740">
    <property type="term" value="F:transferase activity"/>
    <property type="evidence" value="ECO:0007669"/>
    <property type="project" value="UniProtKB-KW"/>
</dbReference>
<evidence type="ECO:0000313" key="2">
    <source>
        <dbReference type="EMBL" id="KLV25990.1"/>
    </source>
</evidence>
<reference evidence="2 3" key="1">
    <citation type="submission" date="2015-05" db="EMBL/GenBank/DDBJ databases">
        <title>Whole genome sequence and identification of bacterial endophytes from Costus igneus.</title>
        <authorList>
            <person name="Lee Y.P."/>
            <person name="Gan H.M."/>
            <person name="Eng W."/>
            <person name="Wheatley M.S."/>
            <person name="Caraballo A."/>
            <person name="Polter S."/>
            <person name="Savka M.A."/>
            <person name="Hudson A.O."/>
        </authorList>
    </citation>
    <scope>NUCLEOTIDE SEQUENCE [LARGE SCALE GENOMIC DNA]</scope>
    <source>
        <strain evidence="2 3">RIT379</strain>
    </source>
</reference>
<keyword evidence="3" id="KW-1185">Reference proteome</keyword>
<protein>
    <submittedName>
        <fullName evidence="2">Glycosyl transferase family A</fullName>
    </submittedName>
</protein>
<dbReference type="OrthoDB" id="257969at2"/>
<dbReference type="AlphaFoldDB" id="A0A0J1LAP0"/>
<evidence type="ECO:0000259" key="1">
    <source>
        <dbReference type="Pfam" id="PF00535"/>
    </source>
</evidence>
<dbReference type="Proteomes" id="UP000036045">
    <property type="component" value="Unassembled WGS sequence"/>
</dbReference>
<comment type="caution">
    <text evidence="2">The sequence shown here is derived from an EMBL/GenBank/DDBJ whole genome shotgun (WGS) entry which is preliminary data.</text>
</comment>
<dbReference type="PATRIC" id="fig|1397.4.peg.702"/>
<dbReference type="InterPro" id="IPR001173">
    <property type="entry name" value="Glyco_trans_2-like"/>
</dbReference>
<name>A0A0J1LAP0_NIACI</name>
<proteinExistence type="predicted"/>
<dbReference type="Gene3D" id="3.90.550.10">
    <property type="entry name" value="Spore Coat Polysaccharide Biosynthesis Protein SpsA, Chain A"/>
    <property type="match status" value="1"/>
</dbReference>
<sequence>METSVIIPTYKRTDDLKRCLEGLSRQLYKPDEVIVIVRDTDDQTASFLKDYQSIISIKQAIVTRPGQVAALNEGLQQAAGEFICILDDDTVPHTHWLQKIIDIFKSSDQIGGVGGRDWVVHGNYKEEGRKDPVGKVQWFGRVIGNHHLGYGEARDVDVLKGANMSYRRKAIAGLTFDERLLGQGAQVHNDMAFSLSVRKRGWRLVYDPEAAVDHYPAPRFDLDQRGRFNKEAYLQGVFNETLILSEYMSNPIRKLLYIGWSIMIGTSDRPGILQLIRLFKKNPKSNFQKFSVNIHTRLGFQKKLKTIVRS</sequence>
<dbReference type="EMBL" id="LDPH01000011">
    <property type="protein sequence ID" value="KLV25990.1"/>
    <property type="molecule type" value="Genomic_DNA"/>
</dbReference>
<keyword evidence="2" id="KW-0808">Transferase</keyword>
<gene>
    <name evidence="2" type="ORF">ABW02_12945</name>
</gene>